<evidence type="ECO:0000256" key="1">
    <source>
        <dbReference type="SAM" id="MobiDB-lite"/>
    </source>
</evidence>
<reference evidence="2 3" key="1">
    <citation type="submission" date="2021-11" db="EMBL/GenBank/DDBJ databases">
        <authorList>
            <person name="Islam A."/>
            <person name="Islam S."/>
            <person name="Flora M.S."/>
            <person name="Rahman M."/>
            <person name="Ziaur R.M."/>
            <person name="Epstein J.H."/>
            <person name="Hassan M."/>
            <person name="Klassen M."/>
            <person name="Woodard K."/>
            <person name="Webb A."/>
            <person name="Webby R.J."/>
            <person name="El Zowalaty M.E."/>
        </authorList>
    </citation>
    <scope>NUCLEOTIDE SEQUENCE [LARGE SCALE GENOMIC DNA]</scope>
    <source>
        <strain evidence="2">Pf1</strain>
    </source>
</reference>
<comment type="caution">
    <text evidence="2">The sequence shown here is derived from an EMBL/GenBank/DDBJ whole genome shotgun (WGS) entry which is preliminary data.</text>
</comment>
<dbReference type="Proteomes" id="UP001157938">
    <property type="component" value="Unassembled WGS sequence"/>
</dbReference>
<dbReference type="SUPFAM" id="SSF54403">
    <property type="entry name" value="Cystatin/monellin"/>
    <property type="match status" value="1"/>
</dbReference>
<dbReference type="EMBL" id="CAKLBC010001474">
    <property type="protein sequence ID" value="CAH0492203.1"/>
    <property type="molecule type" value="Genomic_DNA"/>
</dbReference>
<organism evidence="2 3">
    <name type="scientific">Peronospora farinosa</name>
    <dbReference type="NCBI Taxonomy" id="134698"/>
    <lineage>
        <taxon>Eukaryota</taxon>
        <taxon>Sar</taxon>
        <taxon>Stramenopiles</taxon>
        <taxon>Oomycota</taxon>
        <taxon>Peronosporomycetes</taxon>
        <taxon>Peronosporales</taxon>
        <taxon>Peronosporaceae</taxon>
        <taxon>Peronospora</taxon>
    </lineage>
</organism>
<sequence>MRTVAEYIVGGMSLISPTDENVNTLTSALQDDKGYSESVGSMRVCWSCVDSVYEQIVAGTKYWFNINGCNVIRPEVQDSVMMLEGKCSDTTLESCTPTPYQVQIWEKEWLNMRQVLSITQRSSSGGPDMMTAPNPYACTDQKPSVSGPPNQPNGVQQPTQVETNSL</sequence>
<dbReference type="Gene3D" id="3.10.450.10">
    <property type="match status" value="1"/>
</dbReference>
<gene>
    <name evidence="2" type="ORF">PFR001_LOCUS7416</name>
</gene>
<dbReference type="PROSITE" id="PS00287">
    <property type="entry name" value="CYSTATIN"/>
    <property type="match status" value="1"/>
</dbReference>
<dbReference type="InterPro" id="IPR046350">
    <property type="entry name" value="Cystatin_sf"/>
</dbReference>
<evidence type="ECO:0008006" key="4">
    <source>
        <dbReference type="Google" id="ProtNLM"/>
    </source>
</evidence>
<dbReference type="InterPro" id="IPR018073">
    <property type="entry name" value="Prot_inh_cystat_CS"/>
</dbReference>
<feature type="compositionally biased region" description="Low complexity" evidence="1">
    <location>
        <begin position="152"/>
        <end position="166"/>
    </location>
</feature>
<protein>
    <recommendedName>
        <fullName evidence="4">Ricin B lectin domain-containing protein</fullName>
    </recommendedName>
</protein>
<proteinExistence type="predicted"/>
<feature type="region of interest" description="Disordered" evidence="1">
    <location>
        <begin position="120"/>
        <end position="166"/>
    </location>
</feature>
<keyword evidence="3" id="KW-1185">Reference proteome</keyword>
<name>A0ABN8CFY4_9STRA</name>
<evidence type="ECO:0000313" key="3">
    <source>
        <dbReference type="Proteomes" id="UP001157938"/>
    </source>
</evidence>
<evidence type="ECO:0000313" key="2">
    <source>
        <dbReference type="EMBL" id="CAH0492203.1"/>
    </source>
</evidence>
<accession>A0ABN8CFY4</accession>